<dbReference type="Proteomes" id="UP000289738">
    <property type="component" value="Chromosome A06"/>
</dbReference>
<dbReference type="AlphaFoldDB" id="A0A445CVM9"/>
<dbReference type="STRING" id="3818.A0A445CVM9"/>
<comment type="caution">
    <text evidence="7">The sequence shown here is derived from an EMBL/GenBank/DDBJ whole genome shotgun (WGS) entry which is preliminary data.</text>
</comment>
<evidence type="ECO:0000256" key="5">
    <source>
        <dbReference type="SAM" id="MobiDB-lite"/>
    </source>
</evidence>
<evidence type="ECO:0000256" key="3">
    <source>
        <dbReference type="ARBA" id="ARBA00022833"/>
    </source>
</evidence>
<name>A0A445CVM9_ARAHY</name>
<dbReference type="GO" id="GO:0008270">
    <property type="term" value="F:zinc ion binding"/>
    <property type="evidence" value="ECO:0007669"/>
    <property type="project" value="UniProtKB-KW"/>
</dbReference>
<dbReference type="PANTHER" id="PTHR31973:SF187">
    <property type="entry name" value="MUTATOR TRANSPOSASE MUDRA PROTEIN"/>
    <property type="match status" value="1"/>
</dbReference>
<dbReference type="Pfam" id="PF04434">
    <property type="entry name" value="SWIM"/>
    <property type="match status" value="1"/>
</dbReference>
<feature type="compositionally biased region" description="Basic residues" evidence="5">
    <location>
        <begin position="134"/>
        <end position="147"/>
    </location>
</feature>
<evidence type="ECO:0000313" key="8">
    <source>
        <dbReference type="Proteomes" id="UP000289738"/>
    </source>
</evidence>
<protein>
    <recommendedName>
        <fullName evidence="6">SWIM-type domain-containing protein</fullName>
    </recommendedName>
</protein>
<dbReference type="SMART" id="SM00575">
    <property type="entry name" value="ZnF_PMZ"/>
    <property type="match status" value="1"/>
</dbReference>
<dbReference type="EMBL" id="SDMP01000006">
    <property type="protein sequence ID" value="RYR54986.1"/>
    <property type="molecule type" value="Genomic_DNA"/>
</dbReference>
<organism evidence="7 8">
    <name type="scientific">Arachis hypogaea</name>
    <name type="common">Peanut</name>
    <dbReference type="NCBI Taxonomy" id="3818"/>
    <lineage>
        <taxon>Eukaryota</taxon>
        <taxon>Viridiplantae</taxon>
        <taxon>Streptophyta</taxon>
        <taxon>Embryophyta</taxon>
        <taxon>Tracheophyta</taxon>
        <taxon>Spermatophyta</taxon>
        <taxon>Magnoliopsida</taxon>
        <taxon>eudicotyledons</taxon>
        <taxon>Gunneridae</taxon>
        <taxon>Pentapetalae</taxon>
        <taxon>rosids</taxon>
        <taxon>fabids</taxon>
        <taxon>Fabales</taxon>
        <taxon>Fabaceae</taxon>
        <taxon>Papilionoideae</taxon>
        <taxon>50 kb inversion clade</taxon>
        <taxon>dalbergioids sensu lato</taxon>
        <taxon>Dalbergieae</taxon>
        <taxon>Pterocarpus clade</taxon>
        <taxon>Arachis</taxon>
    </lineage>
</organism>
<evidence type="ECO:0000313" key="7">
    <source>
        <dbReference type="EMBL" id="RYR54986.1"/>
    </source>
</evidence>
<keyword evidence="1" id="KW-0479">Metal-binding</keyword>
<feature type="region of interest" description="Disordered" evidence="5">
    <location>
        <begin position="134"/>
        <end position="241"/>
    </location>
</feature>
<evidence type="ECO:0000256" key="2">
    <source>
        <dbReference type="ARBA" id="ARBA00022771"/>
    </source>
</evidence>
<sequence length="265" mass="29918">MRTITKNKVKLNNHTGVFTPVIKSRLEKVRKESKYWKPIWTEDNGYKNFEVHGHPTNHVVDLGKRLCTCQFWMLTGIPCVHTCAALSQVNKPPEDFCHRLLTMESYRKTYNHHINPIPGQPLWEYAEECNRLHAPKIKRKPGKLQMKRRMDADEKGGGGSKKSKANPKSQSNNGDNSTEIGQATSDAEPVEIDISQPTASDVENSQKDHGIKRPSKLSPRRRSSPLATSIPVNPMQGASSGNATRFFNYIKFIPTSGFKAPRKKN</sequence>
<evidence type="ECO:0000259" key="6">
    <source>
        <dbReference type="PROSITE" id="PS50966"/>
    </source>
</evidence>
<reference evidence="7 8" key="1">
    <citation type="submission" date="2019-01" db="EMBL/GenBank/DDBJ databases">
        <title>Sequencing of cultivated peanut Arachis hypogaea provides insights into genome evolution and oil improvement.</title>
        <authorList>
            <person name="Chen X."/>
        </authorList>
    </citation>
    <scope>NUCLEOTIDE SEQUENCE [LARGE SCALE GENOMIC DNA]</scope>
    <source>
        <strain evidence="8">cv. Fuhuasheng</strain>
        <tissue evidence="7">Leaves</tissue>
    </source>
</reference>
<feature type="compositionally biased region" description="Polar residues" evidence="5">
    <location>
        <begin position="166"/>
        <end position="185"/>
    </location>
</feature>
<keyword evidence="3" id="KW-0862">Zinc</keyword>
<keyword evidence="8" id="KW-1185">Reference proteome</keyword>
<dbReference type="InterPro" id="IPR007527">
    <property type="entry name" value="Znf_SWIM"/>
</dbReference>
<dbReference type="PANTHER" id="PTHR31973">
    <property type="entry name" value="POLYPROTEIN, PUTATIVE-RELATED"/>
    <property type="match status" value="1"/>
</dbReference>
<evidence type="ECO:0000256" key="1">
    <source>
        <dbReference type="ARBA" id="ARBA00022723"/>
    </source>
</evidence>
<dbReference type="InterPro" id="IPR006564">
    <property type="entry name" value="Znf_PMZ"/>
</dbReference>
<gene>
    <name evidence="7" type="ORF">Ahy_A06g030242</name>
</gene>
<feature type="domain" description="SWIM-type" evidence="6">
    <location>
        <begin position="58"/>
        <end position="90"/>
    </location>
</feature>
<dbReference type="PROSITE" id="PS50966">
    <property type="entry name" value="ZF_SWIM"/>
    <property type="match status" value="1"/>
</dbReference>
<feature type="compositionally biased region" description="Basic residues" evidence="5">
    <location>
        <begin position="212"/>
        <end position="223"/>
    </location>
</feature>
<keyword evidence="2 4" id="KW-0863">Zinc-finger</keyword>
<evidence type="ECO:0000256" key="4">
    <source>
        <dbReference type="PROSITE-ProRule" id="PRU00325"/>
    </source>
</evidence>
<accession>A0A445CVM9</accession>
<proteinExistence type="predicted"/>